<gene>
    <name evidence="1" type="primary">Dsec\GM17291</name>
    <name evidence="1" type="ORF">Dsec_GM17291</name>
</gene>
<name>B4I5K5_DROSE</name>
<sequence>MACQEQGSSNRKPQDAQVAVANCATHQREQLLQQQHAAAAADVALAAMDAFLGSQPMMTMAIMMMTLWLELELELGL</sequence>
<proteinExistence type="predicted"/>
<evidence type="ECO:0000313" key="2">
    <source>
        <dbReference type="Proteomes" id="UP000001292"/>
    </source>
</evidence>
<dbReference type="Proteomes" id="UP000001292">
    <property type="component" value="Unassembled WGS sequence"/>
</dbReference>
<organism evidence="2">
    <name type="scientific">Drosophila sechellia</name>
    <name type="common">Fruit fly</name>
    <dbReference type="NCBI Taxonomy" id="7238"/>
    <lineage>
        <taxon>Eukaryota</taxon>
        <taxon>Metazoa</taxon>
        <taxon>Ecdysozoa</taxon>
        <taxon>Arthropoda</taxon>
        <taxon>Hexapoda</taxon>
        <taxon>Insecta</taxon>
        <taxon>Pterygota</taxon>
        <taxon>Neoptera</taxon>
        <taxon>Endopterygota</taxon>
        <taxon>Diptera</taxon>
        <taxon>Brachycera</taxon>
        <taxon>Muscomorpha</taxon>
        <taxon>Ephydroidea</taxon>
        <taxon>Drosophilidae</taxon>
        <taxon>Drosophila</taxon>
        <taxon>Sophophora</taxon>
    </lineage>
</organism>
<dbReference type="HOGENOM" id="CLU_2640767_0_0_1"/>
<keyword evidence="2" id="KW-1185">Reference proteome</keyword>
<reference evidence="1 2" key="1">
    <citation type="journal article" date="2007" name="Nature">
        <title>Evolution of genes and genomes on the Drosophila phylogeny.</title>
        <authorList>
            <consortium name="Drosophila 12 Genomes Consortium"/>
            <person name="Clark A.G."/>
            <person name="Eisen M.B."/>
            <person name="Smith D.R."/>
            <person name="Bergman C.M."/>
            <person name="Oliver B."/>
            <person name="Markow T.A."/>
            <person name="Kaufman T.C."/>
            <person name="Kellis M."/>
            <person name="Gelbart W."/>
            <person name="Iyer V.N."/>
            <person name="Pollard D.A."/>
            <person name="Sackton T.B."/>
            <person name="Larracuente A.M."/>
            <person name="Singh N.D."/>
            <person name="Abad J.P."/>
            <person name="Abt D.N."/>
            <person name="Adryan B."/>
            <person name="Aguade M."/>
            <person name="Akashi H."/>
            <person name="Anderson W.W."/>
            <person name="Aquadro C.F."/>
            <person name="Ardell D.H."/>
            <person name="Arguello R."/>
            <person name="Artieri C.G."/>
            <person name="Barbash D.A."/>
            <person name="Barker D."/>
            <person name="Barsanti P."/>
            <person name="Batterham P."/>
            <person name="Batzoglou S."/>
            <person name="Begun D."/>
            <person name="Bhutkar A."/>
            <person name="Blanco E."/>
            <person name="Bosak S.A."/>
            <person name="Bradley R.K."/>
            <person name="Brand A.D."/>
            <person name="Brent M.R."/>
            <person name="Brooks A.N."/>
            <person name="Brown R.H."/>
            <person name="Butlin R.K."/>
            <person name="Caggese C."/>
            <person name="Calvi B.R."/>
            <person name="Bernardo de Carvalho A."/>
            <person name="Caspi A."/>
            <person name="Castrezana S."/>
            <person name="Celniker S.E."/>
            <person name="Chang J.L."/>
            <person name="Chapple C."/>
            <person name="Chatterji S."/>
            <person name="Chinwalla A."/>
            <person name="Civetta A."/>
            <person name="Clifton S.W."/>
            <person name="Comeron J.M."/>
            <person name="Costello J.C."/>
            <person name="Coyne J.A."/>
            <person name="Daub J."/>
            <person name="David R.G."/>
            <person name="Delcher A.L."/>
            <person name="Delehaunty K."/>
            <person name="Do C.B."/>
            <person name="Ebling H."/>
            <person name="Edwards K."/>
            <person name="Eickbush T."/>
            <person name="Evans J.D."/>
            <person name="Filipski A."/>
            <person name="Findeiss S."/>
            <person name="Freyhult E."/>
            <person name="Fulton L."/>
            <person name="Fulton R."/>
            <person name="Garcia A.C."/>
            <person name="Gardiner A."/>
            <person name="Garfield D.A."/>
            <person name="Garvin B.E."/>
            <person name="Gibson G."/>
            <person name="Gilbert D."/>
            <person name="Gnerre S."/>
            <person name="Godfrey J."/>
            <person name="Good R."/>
            <person name="Gotea V."/>
            <person name="Gravely B."/>
            <person name="Greenberg A.J."/>
            <person name="Griffiths-Jones S."/>
            <person name="Gross S."/>
            <person name="Guigo R."/>
            <person name="Gustafson E.A."/>
            <person name="Haerty W."/>
            <person name="Hahn M.W."/>
            <person name="Halligan D.L."/>
            <person name="Halpern A.L."/>
            <person name="Halter G.M."/>
            <person name="Han M.V."/>
            <person name="Heger A."/>
            <person name="Hillier L."/>
            <person name="Hinrichs A.S."/>
            <person name="Holmes I."/>
            <person name="Hoskins R.A."/>
            <person name="Hubisz M.J."/>
            <person name="Hultmark D."/>
            <person name="Huntley M.A."/>
            <person name="Jaffe D.B."/>
            <person name="Jagadeeshan S."/>
            <person name="Jeck W.R."/>
            <person name="Johnson J."/>
            <person name="Jones C.D."/>
            <person name="Jordan W.C."/>
            <person name="Karpen G.H."/>
            <person name="Kataoka E."/>
            <person name="Keightley P.D."/>
            <person name="Kheradpour P."/>
            <person name="Kirkness E.F."/>
            <person name="Koerich L.B."/>
            <person name="Kristiansen K."/>
            <person name="Kudrna D."/>
            <person name="Kulathinal R.J."/>
            <person name="Kumar S."/>
            <person name="Kwok R."/>
            <person name="Lander E."/>
            <person name="Langley C.H."/>
            <person name="Lapoint R."/>
            <person name="Lazzaro B.P."/>
            <person name="Lee S.J."/>
            <person name="Levesque L."/>
            <person name="Li R."/>
            <person name="Lin C.F."/>
            <person name="Lin M.F."/>
            <person name="Lindblad-Toh K."/>
            <person name="Llopart A."/>
            <person name="Long M."/>
            <person name="Low L."/>
            <person name="Lozovsky E."/>
            <person name="Lu J."/>
            <person name="Luo M."/>
            <person name="Machado C.A."/>
            <person name="Makalowski W."/>
            <person name="Marzo M."/>
            <person name="Matsuda M."/>
            <person name="Matzkin L."/>
            <person name="McAllister B."/>
            <person name="McBride C.S."/>
            <person name="McKernan B."/>
            <person name="McKernan K."/>
            <person name="Mendez-Lago M."/>
            <person name="Minx P."/>
            <person name="Mollenhauer M.U."/>
            <person name="Montooth K."/>
            <person name="Mount S.M."/>
            <person name="Mu X."/>
            <person name="Myers E."/>
            <person name="Negre B."/>
            <person name="Newfeld S."/>
            <person name="Nielsen R."/>
            <person name="Noor M.A."/>
            <person name="O'Grady P."/>
            <person name="Pachter L."/>
            <person name="Papaceit M."/>
            <person name="Parisi M.J."/>
            <person name="Parisi M."/>
            <person name="Parts L."/>
            <person name="Pedersen J.S."/>
            <person name="Pesole G."/>
            <person name="Phillippy A.M."/>
            <person name="Ponting C.P."/>
            <person name="Pop M."/>
            <person name="Porcelli D."/>
            <person name="Powell J.R."/>
            <person name="Prohaska S."/>
            <person name="Pruitt K."/>
            <person name="Puig M."/>
            <person name="Quesneville H."/>
            <person name="Ram K.R."/>
            <person name="Rand D."/>
            <person name="Rasmussen M.D."/>
            <person name="Reed L.K."/>
            <person name="Reenan R."/>
            <person name="Reily A."/>
            <person name="Remington K.A."/>
            <person name="Rieger T.T."/>
            <person name="Ritchie M.G."/>
            <person name="Robin C."/>
            <person name="Rogers Y.H."/>
            <person name="Rohde C."/>
            <person name="Rozas J."/>
            <person name="Rubenfield M.J."/>
            <person name="Ruiz A."/>
            <person name="Russo S."/>
            <person name="Salzberg S.L."/>
            <person name="Sanchez-Gracia A."/>
            <person name="Saranga D.J."/>
            <person name="Sato H."/>
            <person name="Schaeffer S.W."/>
            <person name="Schatz M.C."/>
            <person name="Schlenke T."/>
            <person name="Schwartz R."/>
            <person name="Segarra C."/>
            <person name="Singh R.S."/>
            <person name="Sirot L."/>
            <person name="Sirota M."/>
            <person name="Sisneros N.B."/>
            <person name="Smith C.D."/>
            <person name="Smith T.F."/>
            <person name="Spieth J."/>
            <person name="Stage D.E."/>
            <person name="Stark A."/>
            <person name="Stephan W."/>
            <person name="Strausberg R.L."/>
            <person name="Strempel S."/>
            <person name="Sturgill D."/>
            <person name="Sutton G."/>
            <person name="Sutton G.G."/>
            <person name="Tao W."/>
            <person name="Teichmann S."/>
            <person name="Tobari Y.N."/>
            <person name="Tomimura Y."/>
            <person name="Tsolas J.M."/>
            <person name="Valente V.L."/>
            <person name="Venter E."/>
            <person name="Venter J.C."/>
            <person name="Vicario S."/>
            <person name="Vieira F.G."/>
            <person name="Vilella A.J."/>
            <person name="Villasante A."/>
            <person name="Walenz B."/>
            <person name="Wang J."/>
            <person name="Wasserman M."/>
            <person name="Watts T."/>
            <person name="Wilson D."/>
            <person name="Wilson R.K."/>
            <person name="Wing R.A."/>
            <person name="Wolfner M.F."/>
            <person name="Wong A."/>
            <person name="Wong G.K."/>
            <person name="Wu C.I."/>
            <person name="Wu G."/>
            <person name="Yamamoto D."/>
            <person name="Yang H.P."/>
            <person name="Yang S.P."/>
            <person name="Yorke J.A."/>
            <person name="Yoshida K."/>
            <person name="Zdobnov E."/>
            <person name="Zhang P."/>
            <person name="Zhang Y."/>
            <person name="Zimin A.V."/>
            <person name="Baldwin J."/>
            <person name="Abdouelleil A."/>
            <person name="Abdulkadir J."/>
            <person name="Abebe A."/>
            <person name="Abera B."/>
            <person name="Abreu J."/>
            <person name="Acer S.C."/>
            <person name="Aftuck L."/>
            <person name="Alexander A."/>
            <person name="An P."/>
            <person name="Anderson E."/>
            <person name="Anderson S."/>
            <person name="Arachi H."/>
            <person name="Azer M."/>
            <person name="Bachantsang P."/>
            <person name="Barry A."/>
            <person name="Bayul T."/>
            <person name="Berlin A."/>
            <person name="Bessette D."/>
            <person name="Bloom T."/>
            <person name="Blye J."/>
            <person name="Boguslavskiy L."/>
            <person name="Bonnet C."/>
            <person name="Boukhgalter B."/>
            <person name="Bourzgui I."/>
            <person name="Brown A."/>
            <person name="Cahill P."/>
            <person name="Channer S."/>
            <person name="Cheshatsang Y."/>
            <person name="Chuda L."/>
            <person name="Citroen M."/>
            <person name="Collymore A."/>
            <person name="Cooke P."/>
            <person name="Costello M."/>
            <person name="D'Aco K."/>
            <person name="Daza R."/>
            <person name="De Haan G."/>
            <person name="DeGray S."/>
            <person name="DeMaso C."/>
            <person name="Dhargay N."/>
            <person name="Dooley K."/>
            <person name="Dooley E."/>
            <person name="Doricent M."/>
            <person name="Dorje P."/>
            <person name="Dorjee K."/>
            <person name="Dupes A."/>
            <person name="Elong R."/>
            <person name="Falk J."/>
            <person name="Farina A."/>
            <person name="Faro S."/>
            <person name="Ferguson D."/>
            <person name="Fisher S."/>
            <person name="Foley C.D."/>
            <person name="Franke A."/>
            <person name="Friedrich D."/>
            <person name="Gadbois L."/>
            <person name="Gearin G."/>
            <person name="Gearin C.R."/>
            <person name="Giannoukos G."/>
            <person name="Goode T."/>
            <person name="Graham J."/>
            <person name="Grandbois E."/>
            <person name="Grewal S."/>
            <person name="Gyaltsen K."/>
            <person name="Hafez N."/>
            <person name="Hagos B."/>
            <person name="Hall J."/>
            <person name="Henson C."/>
            <person name="Hollinger A."/>
            <person name="Honan T."/>
            <person name="Huard M.D."/>
            <person name="Hughes L."/>
            <person name="Hurhula B."/>
            <person name="Husby M.E."/>
            <person name="Kamat A."/>
            <person name="Kanga B."/>
            <person name="Kashin S."/>
            <person name="Khazanovich D."/>
            <person name="Kisner P."/>
            <person name="Lance K."/>
            <person name="Lara M."/>
            <person name="Lee W."/>
            <person name="Lennon N."/>
            <person name="Letendre F."/>
            <person name="LeVine R."/>
            <person name="Lipovsky A."/>
            <person name="Liu X."/>
            <person name="Liu J."/>
            <person name="Liu S."/>
            <person name="Lokyitsang T."/>
            <person name="Lokyitsang Y."/>
            <person name="Lubonja R."/>
            <person name="Lui A."/>
            <person name="MacDonald P."/>
            <person name="Magnisalis V."/>
            <person name="Maru K."/>
            <person name="Matthews C."/>
            <person name="McCusker W."/>
            <person name="McDonough S."/>
            <person name="Mehta T."/>
            <person name="Meldrim J."/>
            <person name="Meneus L."/>
            <person name="Mihai O."/>
            <person name="Mihalev A."/>
            <person name="Mihova T."/>
            <person name="Mittelman R."/>
            <person name="Mlenga V."/>
            <person name="Montmayeur A."/>
            <person name="Mulrain L."/>
            <person name="Navidi A."/>
            <person name="Naylor J."/>
            <person name="Negash T."/>
            <person name="Nguyen T."/>
            <person name="Nguyen N."/>
            <person name="Nicol R."/>
            <person name="Norbu C."/>
            <person name="Norbu N."/>
            <person name="Novod N."/>
            <person name="O'Neill B."/>
            <person name="Osman S."/>
            <person name="Markiewicz E."/>
            <person name="Oyono O.L."/>
            <person name="Patti C."/>
            <person name="Phunkhang P."/>
            <person name="Pierre F."/>
            <person name="Priest M."/>
            <person name="Raghuraman S."/>
            <person name="Rege F."/>
            <person name="Reyes R."/>
            <person name="Rise C."/>
            <person name="Rogov P."/>
            <person name="Ross K."/>
            <person name="Ryan E."/>
            <person name="Settipalli S."/>
            <person name="Shea T."/>
            <person name="Sherpa N."/>
            <person name="Shi L."/>
            <person name="Shih D."/>
            <person name="Sparrow T."/>
            <person name="Spaulding J."/>
            <person name="Stalker J."/>
            <person name="Stange-Thomann N."/>
            <person name="Stavropoulos S."/>
            <person name="Stone C."/>
            <person name="Strader C."/>
            <person name="Tesfaye S."/>
            <person name="Thomson T."/>
            <person name="Thoulutsang Y."/>
            <person name="Thoulutsang D."/>
            <person name="Topham K."/>
            <person name="Topping I."/>
            <person name="Tsamla T."/>
            <person name="Vassiliev H."/>
            <person name="Vo A."/>
            <person name="Wangchuk T."/>
            <person name="Wangdi T."/>
            <person name="Weiand M."/>
            <person name="Wilkinson J."/>
            <person name="Wilson A."/>
            <person name="Yadav S."/>
            <person name="Young G."/>
            <person name="Yu Q."/>
            <person name="Zembek L."/>
            <person name="Zhong D."/>
            <person name="Zimmer A."/>
            <person name="Zwirko Z."/>
            <person name="Jaffe D.B."/>
            <person name="Alvarez P."/>
            <person name="Brockman W."/>
            <person name="Butler J."/>
            <person name="Chin C."/>
            <person name="Gnerre S."/>
            <person name="Grabherr M."/>
            <person name="Kleber M."/>
            <person name="Mauceli E."/>
            <person name="MacCallum I."/>
        </authorList>
    </citation>
    <scope>NUCLEOTIDE SEQUENCE [LARGE SCALE GENOMIC DNA]</scope>
    <source>
        <strain evidence="2">Rob3c / Tucson 14021-0248.25</strain>
    </source>
</reference>
<evidence type="ECO:0000313" key="1">
    <source>
        <dbReference type="EMBL" id="EDW55661.1"/>
    </source>
</evidence>
<dbReference type="EMBL" id="CH480822">
    <property type="protein sequence ID" value="EDW55661.1"/>
    <property type="molecule type" value="Genomic_DNA"/>
</dbReference>
<accession>B4I5K5</accession>
<dbReference type="AlphaFoldDB" id="B4I5K5"/>
<protein>
    <submittedName>
        <fullName evidence="1">GM17291</fullName>
    </submittedName>
</protein>